<evidence type="ECO:0000313" key="4">
    <source>
        <dbReference type="EMBL" id="GME76833.1"/>
    </source>
</evidence>
<keyword evidence="5" id="KW-1185">Reference proteome</keyword>
<dbReference type="EMBL" id="BSXN01002517">
    <property type="protein sequence ID" value="GME76833.1"/>
    <property type="molecule type" value="Genomic_DNA"/>
</dbReference>
<keyword evidence="1" id="KW-0175">Coiled coil</keyword>
<dbReference type="PANTHER" id="PTHR22775:SF3">
    <property type="entry name" value="SORTING NEXIN-13"/>
    <property type="match status" value="1"/>
</dbReference>
<dbReference type="GO" id="GO:0035091">
    <property type="term" value="F:phosphatidylinositol binding"/>
    <property type="evidence" value="ECO:0007669"/>
    <property type="project" value="InterPro"/>
</dbReference>
<dbReference type="Pfam" id="PF00787">
    <property type="entry name" value="PX"/>
    <property type="match status" value="1"/>
</dbReference>
<feature type="coiled-coil region" evidence="1">
    <location>
        <begin position="118"/>
        <end position="145"/>
    </location>
</feature>
<feature type="compositionally biased region" description="Polar residues" evidence="2">
    <location>
        <begin position="10"/>
        <end position="41"/>
    </location>
</feature>
<sequence length="578" mass="65610">MKNDDPVNVTDKSTLSNDSTFNISGGKSVSLTQSGNSNRNSRLIDTDTEKDLFGSNDESSTLFDDNADTATDSEKGSTRLFDDSSDEDDDSFHASESLASSVNNLTQSQELTLAAPNDLNLSEQIDNLNEDIEKLNKQLSILEPLERKAELTNNLSELKILSKSRVGLEREVQLKELQRQQYIVQENENSLYGKSKVRIQSFITGNENGKDFILYIIEVQKIIPFESIDDVDKNENFEEDIVTSGWMVARRFSQFYRLHQYLKSKYPSVSELQFPKRTVVMKFQQDQLVEERKNKLEKYLKALIKNKDVCSDALFRSFLSSEGFDFDTTEKSIKMKSKQKSVSNMATKLYNGISNQTNLNLPYSKFLDKQSTSNFIDTEGNVSTFKDKSGRKGPNYSNTNSNEMEKELSSFDYNNNNNIIIGEKIPFVLPICNLLVSVFSLSKSNMWLRGKAVILVLQQLLGSTIEKIARQYIDSIKNPDVILNILSMFQTKLWPGGSFKKGSPPRTQIQKSQTKKEAELIFEAFMLDSCSKVFGSDSARLAAKTIFSMLQNPILNLHLFYTVLQEILETLFPEIIDK</sequence>
<feature type="compositionally biased region" description="Basic and acidic residues" evidence="2">
    <location>
        <begin position="72"/>
        <end position="82"/>
    </location>
</feature>
<accession>A0A9W6T3P8</accession>
<dbReference type="Proteomes" id="UP001165120">
    <property type="component" value="Unassembled WGS sequence"/>
</dbReference>
<evidence type="ECO:0000313" key="5">
    <source>
        <dbReference type="Proteomes" id="UP001165120"/>
    </source>
</evidence>
<dbReference type="PANTHER" id="PTHR22775">
    <property type="entry name" value="SORTING NEXIN"/>
    <property type="match status" value="1"/>
</dbReference>
<feature type="region of interest" description="Disordered" evidence="2">
    <location>
        <begin position="1"/>
        <end position="92"/>
    </location>
</feature>
<dbReference type="Gene3D" id="3.30.1520.10">
    <property type="entry name" value="Phox-like domain"/>
    <property type="match status" value="1"/>
</dbReference>
<dbReference type="AlphaFoldDB" id="A0A9W6T3P8"/>
<organism evidence="4 5">
    <name type="scientific">Candida boidinii</name>
    <name type="common">Yeast</name>
    <dbReference type="NCBI Taxonomy" id="5477"/>
    <lineage>
        <taxon>Eukaryota</taxon>
        <taxon>Fungi</taxon>
        <taxon>Dikarya</taxon>
        <taxon>Ascomycota</taxon>
        <taxon>Saccharomycotina</taxon>
        <taxon>Pichiomycetes</taxon>
        <taxon>Pichiales</taxon>
        <taxon>Pichiaceae</taxon>
        <taxon>Ogataea</taxon>
        <taxon>Ogataea/Candida clade</taxon>
    </lineage>
</organism>
<gene>
    <name evidence="4" type="ORF">Cboi02_000532900</name>
</gene>
<evidence type="ECO:0000256" key="2">
    <source>
        <dbReference type="SAM" id="MobiDB-lite"/>
    </source>
</evidence>
<dbReference type="InterPro" id="IPR001683">
    <property type="entry name" value="PX_dom"/>
</dbReference>
<proteinExistence type="predicted"/>
<evidence type="ECO:0000259" key="3">
    <source>
        <dbReference type="PROSITE" id="PS50195"/>
    </source>
</evidence>
<dbReference type="SMART" id="SM00312">
    <property type="entry name" value="PX"/>
    <property type="match status" value="1"/>
</dbReference>
<dbReference type="SUPFAM" id="SSF64268">
    <property type="entry name" value="PX domain"/>
    <property type="match status" value="1"/>
</dbReference>
<dbReference type="InterPro" id="IPR013937">
    <property type="entry name" value="Sorting_nexin_C"/>
</dbReference>
<dbReference type="InterPro" id="IPR036871">
    <property type="entry name" value="PX_dom_sf"/>
</dbReference>
<feature type="domain" description="PX" evidence="3">
    <location>
        <begin position="193"/>
        <end position="326"/>
    </location>
</feature>
<reference evidence="4" key="1">
    <citation type="submission" date="2023-04" db="EMBL/GenBank/DDBJ databases">
        <title>Candida boidinii NBRC 10035.</title>
        <authorList>
            <person name="Ichikawa N."/>
            <person name="Sato H."/>
            <person name="Tonouchi N."/>
        </authorList>
    </citation>
    <scope>NUCLEOTIDE SEQUENCE</scope>
    <source>
        <strain evidence="4">NBRC 10035</strain>
    </source>
</reference>
<feature type="compositionally biased region" description="Basic and acidic residues" evidence="2">
    <location>
        <begin position="42"/>
        <end position="52"/>
    </location>
</feature>
<dbReference type="PROSITE" id="PS50195">
    <property type="entry name" value="PX"/>
    <property type="match status" value="1"/>
</dbReference>
<protein>
    <submittedName>
        <fullName evidence="4">Unnamed protein product</fullName>
    </submittedName>
</protein>
<comment type="caution">
    <text evidence="4">The sequence shown here is derived from an EMBL/GenBank/DDBJ whole genome shotgun (WGS) entry which is preliminary data.</text>
</comment>
<name>A0A9W6T3P8_CANBO</name>
<dbReference type="Pfam" id="PF08628">
    <property type="entry name" value="Nexin_C"/>
    <property type="match status" value="1"/>
</dbReference>
<dbReference type="CDD" id="cd06876">
    <property type="entry name" value="PX_MDM1p"/>
    <property type="match status" value="1"/>
</dbReference>
<evidence type="ECO:0000256" key="1">
    <source>
        <dbReference type="SAM" id="Coils"/>
    </source>
</evidence>